<keyword evidence="14" id="KW-1185">Reference proteome</keyword>
<feature type="compositionally biased region" description="Basic and acidic residues" evidence="12">
    <location>
        <begin position="254"/>
        <end position="270"/>
    </location>
</feature>
<evidence type="ECO:0000256" key="8">
    <source>
        <dbReference type="ARBA" id="ARBA00023004"/>
    </source>
</evidence>
<dbReference type="GO" id="GO:0016705">
    <property type="term" value="F:oxidoreductase activity, acting on paired donors, with incorporation or reduction of molecular oxygen"/>
    <property type="evidence" value="ECO:0007669"/>
    <property type="project" value="InterPro"/>
</dbReference>
<evidence type="ECO:0000313" key="13">
    <source>
        <dbReference type="Ensembl" id="ENSDCDP00010034667.1"/>
    </source>
</evidence>
<dbReference type="GO" id="GO:0005789">
    <property type="term" value="C:endoplasmic reticulum membrane"/>
    <property type="evidence" value="ECO:0007669"/>
    <property type="project" value="UniProtKB-SubCell"/>
</dbReference>
<dbReference type="GO" id="GO:0020037">
    <property type="term" value="F:heme binding"/>
    <property type="evidence" value="ECO:0007669"/>
    <property type="project" value="InterPro"/>
</dbReference>
<feature type="binding site" description="axial binding residue" evidence="11">
    <location>
        <position position="474"/>
    </location>
    <ligand>
        <name>heme</name>
        <dbReference type="ChEBI" id="CHEBI:30413"/>
    </ligand>
    <ligandPart>
        <name>Fe</name>
        <dbReference type="ChEBI" id="CHEBI:18248"/>
    </ligandPart>
</feature>
<keyword evidence="11" id="KW-0349">Heme</keyword>
<feature type="region of interest" description="Disordered" evidence="12">
    <location>
        <begin position="115"/>
        <end position="211"/>
    </location>
</feature>
<dbReference type="Pfam" id="PF00067">
    <property type="entry name" value="p450"/>
    <property type="match status" value="1"/>
</dbReference>
<evidence type="ECO:0000256" key="12">
    <source>
        <dbReference type="SAM" id="MobiDB-lite"/>
    </source>
</evidence>
<evidence type="ECO:0000256" key="11">
    <source>
        <dbReference type="PIRSR" id="PIRSR602403-1"/>
    </source>
</evidence>
<keyword evidence="6" id="KW-0443">Lipid metabolism</keyword>
<evidence type="ECO:0000313" key="14">
    <source>
        <dbReference type="Proteomes" id="UP000694580"/>
    </source>
</evidence>
<reference evidence="13" key="3">
    <citation type="submission" date="2025-09" db="UniProtKB">
        <authorList>
            <consortium name="Ensembl"/>
        </authorList>
    </citation>
    <scope>IDENTIFICATION</scope>
</reference>
<keyword evidence="6" id="KW-0444">Lipid biosynthesis</keyword>
<dbReference type="InterPro" id="IPR002403">
    <property type="entry name" value="Cyt_P450_E_grp-IV"/>
</dbReference>
<dbReference type="GO" id="GO:0004497">
    <property type="term" value="F:monooxygenase activity"/>
    <property type="evidence" value="ECO:0007669"/>
    <property type="project" value="InterPro"/>
</dbReference>
<accession>A0AAY4CN81</accession>
<dbReference type="InterPro" id="IPR036396">
    <property type="entry name" value="Cyt_P450_sf"/>
</dbReference>
<comment type="catalytic activity">
    <reaction evidence="1">
        <text>prostaglandin H2 = prostaglandin I2</text>
        <dbReference type="Rhea" id="RHEA:23580"/>
        <dbReference type="ChEBI" id="CHEBI:57403"/>
        <dbReference type="ChEBI" id="CHEBI:57405"/>
        <dbReference type="EC" id="5.3.99.4"/>
    </reaction>
    <physiologicalReaction direction="left-to-right" evidence="1">
        <dbReference type="Rhea" id="RHEA:23581"/>
    </physiologicalReaction>
</comment>
<evidence type="ECO:0000256" key="9">
    <source>
        <dbReference type="ARBA" id="ARBA00031205"/>
    </source>
</evidence>
<comment type="subcellular location">
    <subcellularLocation>
        <location evidence="2">Endoplasmic reticulum membrane</location>
        <topology evidence="2">Single-pass membrane protein</topology>
    </subcellularLocation>
</comment>
<feature type="compositionally biased region" description="Basic and acidic residues" evidence="12">
    <location>
        <begin position="166"/>
        <end position="178"/>
    </location>
</feature>
<reference evidence="13" key="2">
    <citation type="submission" date="2025-08" db="UniProtKB">
        <authorList>
            <consortium name="Ensembl"/>
        </authorList>
    </citation>
    <scope>IDENTIFICATION</scope>
</reference>
<comment type="cofactor">
    <cofactor evidence="11">
        <name>heme</name>
        <dbReference type="ChEBI" id="CHEBI:30413"/>
    </cofactor>
</comment>
<dbReference type="PANTHER" id="PTHR24306">
    <property type="match status" value="1"/>
</dbReference>
<dbReference type="PRINTS" id="PR00465">
    <property type="entry name" value="EP450IV"/>
</dbReference>
<keyword evidence="7 11" id="KW-0479">Metal-binding</keyword>
<evidence type="ECO:0000256" key="6">
    <source>
        <dbReference type="ARBA" id="ARBA00022516"/>
    </source>
</evidence>
<evidence type="ECO:0000256" key="7">
    <source>
        <dbReference type="ARBA" id="ARBA00022723"/>
    </source>
</evidence>
<dbReference type="Proteomes" id="UP000694580">
    <property type="component" value="Chromosome 12"/>
</dbReference>
<evidence type="ECO:0000256" key="2">
    <source>
        <dbReference type="ARBA" id="ARBA00004389"/>
    </source>
</evidence>
<name>A0AAY4CN81_9TELE</name>
<proteinExistence type="inferred from homology"/>
<dbReference type="InterPro" id="IPR001128">
    <property type="entry name" value="Cyt_P450"/>
</dbReference>
<dbReference type="GO" id="GO:0001516">
    <property type="term" value="P:prostaglandin biosynthetic process"/>
    <property type="evidence" value="ECO:0007669"/>
    <property type="project" value="TreeGrafter"/>
</dbReference>
<feature type="compositionally biased region" description="Basic residues" evidence="12">
    <location>
        <begin position="115"/>
        <end position="128"/>
    </location>
</feature>
<gene>
    <name evidence="13" type="primary">PTGIS</name>
</gene>
<keyword evidence="8 11" id="KW-0408">Iron</keyword>
<feature type="region of interest" description="Disordered" evidence="12">
    <location>
        <begin position="233"/>
        <end position="270"/>
    </location>
</feature>
<evidence type="ECO:0000256" key="10">
    <source>
        <dbReference type="ARBA" id="ARBA00045141"/>
    </source>
</evidence>
<dbReference type="EC" id="5.3.99.4" evidence="4"/>
<comment type="similarity">
    <text evidence="3">Belongs to the cytochrome P450 family.</text>
</comment>
<feature type="region of interest" description="Disordered" evidence="12">
    <location>
        <begin position="37"/>
        <end position="64"/>
    </location>
</feature>
<evidence type="ECO:0000256" key="4">
    <source>
        <dbReference type="ARBA" id="ARBA00012204"/>
    </source>
</evidence>
<evidence type="ECO:0000256" key="5">
    <source>
        <dbReference type="ARBA" id="ARBA00017409"/>
    </source>
</evidence>
<evidence type="ECO:0000256" key="1">
    <source>
        <dbReference type="ARBA" id="ARBA00000463"/>
    </source>
</evidence>
<dbReference type="Ensembl" id="ENSDCDT00010043244.1">
    <property type="protein sequence ID" value="ENSDCDP00010034667.1"/>
    <property type="gene ID" value="ENSDCDG00010022379.1"/>
</dbReference>
<feature type="compositionally biased region" description="Low complexity" evidence="12">
    <location>
        <begin position="132"/>
        <end position="152"/>
    </location>
</feature>
<organism evidence="13 14">
    <name type="scientific">Denticeps clupeoides</name>
    <name type="common">denticle herring</name>
    <dbReference type="NCBI Taxonomy" id="299321"/>
    <lineage>
        <taxon>Eukaryota</taxon>
        <taxon>Metazoa</taxon>
        <taxon>Chordata</taxon>
        <taxon>Craniata</taxon>
        <taxon>Vertebrata</taxon>
        <taxon>Euteleostomi</taxon>
        <taxon>Actinopterygii</taxon>
        <taxon>Neopterygii</taxon>
        <taxon>Teleostei</taxon>
        <taxon>Clupei</taxon>
        <taxon>Clupeiformes</taxon>
        <taxon>Denticipitoidei</taxon>
        <taxon>Denticipitidae</taxon>
        <taxon>Denticeps</taxon>
    </lineage>
</organism>
<sequence length="537" mass="59054">GRLVSAINVNNFEKSHDVTACAVADVTADAPPARLKSGVTRRGARVRAPTRDVVDGPRPAAGQQPAAPAALLPALQVQQRTSSGQRCHSVAGSRAGVREGRGQLCNWHEEEARGHFHGARRWPLRHRPPGPALLRRGPAGPRFPGLLPLRPGADGPDLQAAPAEVQPRRGEGHHEDALPGRQSRGPQRHHAGEPPGPAGERGGPEPDGLEEGRALQPVLQPSVPGGVPHAVRRRAEQQRLGRRPRVQGVPHLRPPPDQDGPDHAEFRGEEDGRWWGPAERLWRLLSLKGLSGESSPWLRQYRRHLLREGADGDAQTRAMLLQLWATQGNVGPAAFWLLAFLLTHPEAMAAVRREFGRAAQGGNRLEQQQPTPVFDSALEETLRLTAAPFITREVLQDKTLRMATGHEYRLRRGDRVCLFPLVSPQMDPEIYQEPEKFKYNRFLNSDGTPKREFYKGGQRLKYYTMPWGAGANGCVGKPFAINAIRQLVFLVVSRLDVEPCDPASGVPAMDPGRYGFGMVQPVGDLPIRYKVKSEESL</sequence>
<comment type="function">
    <text evidence="10">Catalyzes the biosynthesis and metabolism of eicosanoids. Catalyzes the isomerization of prostaglandin H2 to prostacyclin (= prostaglandin I2), a potent mediator of vasodilation and inhibitor of platelet aggregation. Additionally, displays dehydratase activity, toward hydroperoxyeicosatetraenoates (HPETEs), especially toward (15S)-hydroperoxy-(5Z,8Z,11Z,13E)-eicosatetraenoate (15(S)-HPETE).</text>
</comment>
<dbReference type="PANTHER" id="PTHR24306:SF4">
    <property type="entry name" value="PROSTACYCLIN SYNTHASE"/>
    <property type="match status" value="1"/>
</dbReference>
<dbReference type="GO" id="GO:0008116">
    <property type="term" value="F:prostaglandin-I synthase activity"/>
    <property type="evidence" value="ECO:0007669"/>
    <property type="project" value="UniProtKB-EC"/>
</dbReference>
<dbReference type="Gene3D" id="1.10.630.10">
    <property type="entry name" value="Cytochrome P450"/>
    <property type="match status" value="1"/>
</dbReference>
<dbReference type="AlphaFoldDB" id="A0AAY4CN81"/>
<reference evidence="13 14" key="1">
    <citation type="submission" date="2020-06" db="EMBL/GenBank/DDBJ databases">
        <authorList>
            <consortium name="Wellcome Sanger Institute Data Sharing"/>
        </authorList>
    </citation>
    <scope>NUCLEOTIDE SEQUENCE [LARGE SCALE GENOMIC DNA]</scope>
</reference>
<protein>
    <recommendedName>
        <fullName evidence="5">Prostacyclin synthase</fullName>
        <ecNumber evidence="4">5.3.99.4</ecNumber>
    </recommendedName>
    <alternativeName>
        <fullName evidence="9">Prostaglandin I2 synthase</fullName>
    </alternativeName>
</protein>
<evidence type="ECO:0000256" key="3">
    <source>
        <dbReference type="ARBA" id="ARBA00010617"/>
    </source>
</evidence>
<dbReference type="SUPFAM" id="SSF48264">
    <property type="entry name" value="Cytochrome P450"/>
    <property type="match status" value="1"/>
</dbReference>
<dbReference type="GeneTree" id="ENSGT00940000153709"/>
<dbReference type="GO" id="GO:0005506">
    <property type="term" value="F:iron ion binding"/>
    <property type="evidence" value="ECO:0007669"/>
    <property type="project" value="InterPro"/>
</dbReference>